<evidence type="ECO:0000259" key="1">
    <source>
        <dbReference type="Pfam" id="PF00144"/>
    </source>
</evidence>
<dbReference type="SUPFAM" id="SSF56601">
    <property type="entry name" value="beta-lactamase/transpeptidase-like"/>
    <property type="match status" value="1"/>
</dbReference>
<dbReference type="InterPro" id="IPR006311">
    <property type="entry name" value="TAT_signal"/>
</dbReference>
<gene>
    <name evidence="2" type="ORF">GOC83_08645</name>
</gene>
<comment type="caution">
    <text evidence="2">The sequence shown here is derived from an EMBL/GenBank/DDBJ whole genome shotgun (WGS) entry which is preliminary data.</text>
</comment>
<dbReference type="Gene3D" id="3.40.710.10">
    <property type="entry name" value="DD-peptidase/beta-lactamase superfamily"/>
    <property type="match status" value="1"/>
</dbReference>
<dbReference type="PANTHER" id="PTHR46825:SF7">
    <property type="entry name" value="D-ALANYL-D-ALANINE CARBOXYPEPTIDASE"/>
    <property type="match status" value="1"/>
</dbReference>
<dbReference type="Proteomes" id="UP000610611">
    <property type="component" value="Unassembled WGS sequence"/>
</dbReference>
<dbReference type="InterPro" id="IPR001466">
    <property type="entry name" value="Beta-lactam-related"/>
</dbReference>
<dbReference type="InterPro" id="IPR019546">
    <property type="entry name" value="TAT_signal_bac_arc"/>
</dbReference>
<dbReference type="InterPro" id="IPR012338">
    <property type="entry name" value="Beta-lactam/transpept-like"/>
</dbReference>
<dbReference type="InterPro" id="IPR050491">
    <property type="entry name" value="AmpC-like"/>
</dbReference>
<accession>A0A847TYQ4</accession>
<feature type="domain" description="Beta-lactamase-related" evidence="1">
    <location>
        <begin position="80"/>
        <end position="395"/>
    </location>
</feature>
<sequence length="414" mass="45252">MSDDQSATNDDSGGTRRQFLRVAGATGLAGVLGLAGWTGQVLYLHGENERTSIDADDPVRSDRSGPSATTVPANRLLTVLDEYSATRSNVGLQACAVFDDGTQWRGVAGHADHDDEIPLAFTHHLYVGSVTKLYTATLVLDRVQRGELSLSDTIDEWFGFEYASDVTVRMLLNHTSGIPSYTGDAWFLARYLGRPTRTWAPDDLLEVIRGSELRFEPGTQHEYSNSNYVLLGIILEDVTGQTYGTLVQRLVRDEVGFERTYYRDYPSDTRIANAYDDSIFNLGRRNLTGFRESLVTGAYAAGGILSTAPDVAGFVRSLFTGGVLNESTLAAMQRFVDAPDPDVPAQRGYGLGVRQLTIDGQHVVGHTGTIPGYSAIAMHHSDPAYTVAVLSNRSTIDQTQVFSRLQQTVLDGYY</sequence>
<protein>
    <submittedName>
        <fullName evidence="2">Serine hydrolase</fullName>
    </submittedName>
</protein>
<name>A0A847TYQ4_9EURY</name>
<evidence type="ECO:0000313" key="2">
    <source>
        <dbReference type="EMBL" id="NLV06195.1"/>
    </source>
</evidence>
<organism evidence="2 3">
    <name type="scientific">Haloarcula rubripromontorii</name>
    <dbReference type="NCBI Taxonomy" id="1705562"/>
    <lineage>
        <taxon>Archaea</taxon>
        <taxon>Methanobacteriati</taxon>
        <taxon>Methanobacteriota</taxon>
        <taxon>Stenosarchaea group</taxon>
        <taxon>Halobacteria</taxon>
        <taxon>Halobacteriales</taxon>
        <taxon>Haloarculaceae</taxon>
        <taxon>Haloarcula</taxon>
    </lineage>
</organism>
<reference evidence="2" key="1">
    <citation type="submission" date="2019-12" db="EMBL/GenBank/DDBJ databases">
        <title>The whole-genome sequencing of Haloarcula japonica strain pws8.</title>
        <authorList>
            <person name="Verma D.K."/>
            <person name="Gopal K."/>
            <person name="Prasad E.S."/>
        </authorList>
    </citation>
    <scope>NUCLEOTIDE SEQUENCE</scope>
    <source>
        <strain evidence="2">Pws8</strain>
    </source>
</reference>
<dbReference type="PROSITE" id="PS51318">
    <property type="entry name" value="TAT"/>
    <property type="match status" value="1"/>
</dbReference>
<dbReference type="EMBL" id="WOWB01000001">
    <property type="protein sequence ID" value="NLV06195.1"/>
    <property type="molecule type" value="Genomic_DNA"/>
</dbReference>
<dbReference type="NCBIfam" id="TIGR01409">
    <property type="entry name" value="TAT_signal_seq"/>
    <property type="match status" value="1"/>
</dbReference>
<dbReference type="Pfam" id="PF00144">
    <property type="entry name" value="Beta-lactamase"/>
    <property type="match status" value="1"/>
</dbReference>
<proteinExistence type="predicted"/>
<dbReference type="RefSeq" id="WP_170083280.1">
    <property type="nucleotide sequence ID" value="NZ_WOWB01000001.1"/>
</dbReference>
<dbReference type="GO" id="GO:0016787">
    <property type="term" value="F:hydrolase activity"/>
    <property type="evidence" value="ECO:0007669"/>
    <property type="project" value="UniProtKB-KW"/>
</dbReference>
<dbReference type="AlphaFoldDB" id="A0A847TYQ4"/>
<evidence type="ECO:0000313" key="3">
    <source>
        <dbReference type="Proteomes" id="UP000610611"/>
    </source>
</evidence>
<dbReference type="PANTHER" id="PTHR46825">
    <property type="entry name" value="D-ALANYL-D-ALANINE-CARBOXYPEPTIDASE/ENDOPEPTIDASE AMPH"/>
    <property type="match status" value="1"/>
</dbReference>
<keyword evidence="2" id="KW-0378">Hydrolase</keyword>